<dbReference type="PANTHER" id="PTHR43544">
    <property type="entry name" value="SHORT-CHAIN DEHYDROGENASE/REDUCTASE"/>
    <property type="match status" value="1"/>
</dbReference>
<dbReference type="PRINTS" id="PR00081">
    <property type="entry name" value="GDHRDH"/>
</dbReference>
<comment type="caution">
    <text evidence="4">The sequence shown here is derived from an EMBL/GenBank/DDBJ whole genome shotgun (WGS) entry which is preliminary data.</text>
</comment>
<keyword evidence="1" id="KW-0521">NADP</keyword>
<evidence type="ECO:0000313" key="4">
    <source>
        <dbReference type="EMBL" id="CAG2234534.1"/>
    </source>
</evidence>
<reference evidence="4" key="1">
    <citation type="submission" date="2021-03" db="EMBL/GenBank/DDBJ databases">
        <authorList>
            <person name="Bekaert M."/>
        </authorList>
    </citation>
    <scope>NUCLEOTIDE SEQUENCE</scope>
</reference>
<proteinExistence type="inferred from homology"/>
<dbReference type="CDD" id="cd05325">
    <property type="entry name" value="carb_red_sniffer_like_SDR_c"/>
    <property type="match status" value="1"/>
</dbReference>
<evidence type="ECO:0000256" key="1">
    <source>
        <dbReference type="ARBA" id="ARBA00022857"/>
    </source>
</evidence>
<dbReference type="PANTHER" id="PTHR43544:SF7">
    <property type="entry name" value="NADB-LER2"/>
    <property type="match status" value="1"/>
</dbReference>
<dbReference type="PRINTS" id="PR00080">
    <property type="entry name" value="SDRFAMILY"/>
</dbReference>
<evidence type="ECO:0000313" key="5">
    <source>
        <dbReference type="Proteomes" id="UP000683360"/>
    </source>
</evidence>
<evidence type="ECO:0008006" key="6">
    <source>
        <dbReference type="Google" id="ProtNLM"/>
    </source>
</evidence>
<dbReference type="Gene3D" id="3.40.50.720">
    <property type="entry name" value="NAD(P)-binding Rossmann-like Domain"/>
    <property type="match status" value="2"/>
</dbReference>
<dbReference type="AlphaFoldDB" id="A0A8S3TW06"/>
<dbReference type="GO" id="GO:0005737">
    <property type="term" value="C:cytoplasm"/>
    <property type="evidence" value="ECO:0007669"/>
    <property type="project" value="TreeGrafter"/>
</dbReference>
<sequence>MGLQPKNVLITGANRGLGLELVKQFLRLPSPPKTLLATCRSPENAKDLNDIAAKHSNVKVMKLDVAQHTSFENFPKLVESFIEGEGLNLLINNADVTKPADIGECTTRLSGYLVKEGLNLLINNAGIANKKQYLGNLEKQSLIEQFDVNIFGPILLSQALLPYIKQAAISSTDTSLNCNRAAIVNMSSILASIAENQNGGLYPYRTSKAALNMLTKNMNLDLKSEGILCFCIHPGWVQTDMGGPNAAVTKDKSIAGILDVMSKMNGETSDIFVDYNGKSLPW</sequence>
<dbReference type="SUPFAM" id="SSF51735">
    <property type="entry name" value="NAD(P)-binding Rossmann-fold domains"/>
    <property type="match status" value="2"/>
</dbReference>
<keyword evidence="2" id="KW-0560">Oxidoreductase</keyword>
<evidence type="ECO:0000256" key="2">
    <source>
        <dbReference type="ARBA" id="ARBA00023002"/>
    </source>
</evidence>
<comment type="similarity">
    <text evidence="3">Belongs to the short-chain dehydrogenases/reductases (SDR) family.</text>
</comment>
<gene>
    <name evidence="4" type="ORF">MEDL_47156</name>
</gene>
<dbReference type="InterPro" id="IPR036291">
    <property type="entry name" value="NAD(P)-bd_dom_sf"/>
</dbReference>
<dbReference type="Pfam" id="PF00106">
    <property type="entry name" value="adh_short"/>
    <property type="match status" value="1"/>
</dbReference>
<name>A0A8S3TW06_MYTED</name>
<dbReference type="Proteomes" id="UP000683360">
    <property type="component" value="Unassembled WGS sequence"/>
</dbReference>
<protein>
    <recommendedName>
        <fullName evidence="6">C-factor</fullName>
    </recommendedName>
</protein>
<dbReference type="InterPro" id="IPR051468">
    <property type="entry name" value="Fungal_SecMetab_SDRs"/>
</dbReference>
<dbReference type="OrthoDB" id="5296at2759"/>
<dbReference type="InterPro" id="IPR002347">
    <property type="entry name" value="SDR_fam"/>
</dbReference>
<keyword evidence="5" id="KW-1185">Reference proteome</keyword>
<dbReference type="GO" id="GO:0004090">
    <property type="term" value="F:carbonyl reductase (NADPH) activity"/>
    <property type="evidence" value="ECO:0007669"/>
    <property type="project" value="TreeGrafter"/>
</dbReference>
<accession>A0A8S3TW06</accession>
<dbReference type="EMBL" id="CAJPWZ010002253">
    <property type="protein sequence ID" value="CAG2234534.1"/>
    <property type="molecule type" value="Genomic_DNA"/>
</dbReference>
<organism evidence="4 5">
    <name type="scientific">Mytilus edulis</name>
    <name type="common">Blue mussel</name>
    <dbReference type="NCBI Taxonomy" id="6550"/>
    <lineage>
        <taxon>Eukaryota</taxon>
        <taxon>Metazoa</taxon>
        <taxon>Spiralia</taxon>
        <taxon>Lophotrochozoa</taxon>
        <taxon>Mollusca</taxon>
        <taxon>Bivalvia</taxon>
        <taxon>Autobranchia</taxon>
        <taxon>Pteriomorphia</taxon>
        <taxon>Mytilida</taxon>
        <taxon>Mytiloidea</taxon>
        <taxon>Mytilidae</taxon>
        <taxon>Mytilinae</taxon>
        <taxon>Mytilus</taxon>
    </lineage>
</organism>
<evidence type="ECO:0000256" key="3">
    <source>
        <dbReference type="RuleBase" id="RU000363"/>
    </source>
</evidence>